<feature type="domain" description="Fido" evidence="4">
    <location>
        <begin position="91"/>
        <end position="233"/>
    </location>
</feature>
<keyword evidence="2" id="KW-0067">ATP-binding</keyword>
<dbReference type="InterPro" id="IPR003812">
    <property type="entry name" value="Fido"/>
</dbReference>
<accession>A0A9D2S2B2</accession>
<evidence type="ECO:0000256" key="2">
    <source>
        <dbReference type="PIRSR" id="PIRSR640198-2"/>
    </source>
</evidence>
<dbReference type="SUPFAM" id="SSF140931">
    <property type="entry name" value="Fic-like"/>
    <property type="match status" value="1"/>
</dbReference>
<comment type="caution">
    <text evidence="5">The sequence shown here is derived from an EMBL/GenBank/DDBJ whole genome shotgun (WGS) entry which is preliminary data.</text>
</comment>
<organism evidence="5 6">
    <name type="scientific">Candidatus Ruthenibacterium avium</name>
    <dbReference type="NCBI Taxonomy" id="2838751"/>
    <lineage>
        <taxon>Bacteria</taxon>
        <taxon>Bacillati</taxon>
        <taxon>Bacillota</taxon>
        <taxon>Clostridia</taxon>
        <taxon>Eubacteriales</taxon>
        <taxon>Oscillospiraceae</taxon>
        <taxon>Ruthenibacterium</taxon>
    </lineage>
</organism>
<reference evidence="5" key="2">
    <citation type="submission" date="2021-04" db="EMBL/GenBank/DDBJ databases">
        <authorList>
            <person name="Gilroy R."/>
        </authorList>
    </citation>
    <scope>NUCLEOTIDE SEQUENCE</scope>
    <source>
        <strain evidence="5">ChiBcec8-14828</strain>
    </source>
</reference>
<reference evidence="5" key="1">
    <citation type="journal article" date="2021" name="PeerJ">
        <title>Extensive microbial diversity within the chicken gut microbiome revealed by metagenomics and culture.</title>
        <authorList>
            <person name="Gilroy R."/>
            <person name="Ravi A."/>
            <person name="Getino M."/>
            <person name="Pursley I."/>
            <person name="Horton D.L."/>
            <person name="Alikhan N.F."/>
            <person name="Baker D."/>
            <person name="Gharbi K."/>
            <person name="Hall N."/>
            <person name="Watson M."/>
            <person name="Adriaenssens E.M."/>
            <person name="Foster-Nyarko E."/>
            <person name="Jarju S."/>
            <person name="Secka A."/>
            <person name="Antonio M."/>
            <person name="Oren A."/>
            <person name="Chaudhuri R.R."/>
            <person name="La Ragione R."/>
            <person name="Hildebrand F."/>
            <person name="Pallen M.J."/>
        </authorList>
    </citation>
    <scope>NUCLEOTIDE SEQUENCE</scope>
    <source>
        <strain evidence="5">ChiBcec8-14828</strain>
    </source>
</reference>
<dbReference type="Pfam" id="PF02661">
    <property type="entry name" value="Fic"/>
    <property type="match status" value="1"/>
</dbReference>
<name>A0A9D2S2B2_9FIRM</name>
<feature type="binding site" evidence="2">
    <location>
        <begin position="129"/>
        <end position="132"/>
    </location>
    <ligand>
        <name>ATP</name>
        <dbReference type="ChEBI" id="CHEBI:30616"/>
    </ligand>
</feature>
<feature type="binding site" evidence="2">
    <location>
        <begin position="179"/>
        <end position="186"/>
    </location>
    <ligand>
        <name>ATP</name>
        <dbReference type="ChEBI" id="CHEBI:30616"/>
    </ligand>
</feature>
<dbReference type="EMBL" id="DWYA01000090">
    <property type="protein sequence ID" value="HJB40731.1"/>
    <property type="molecule type" value="Genomic_DNA"/>
</dbReference>
<dbReference type="GO" id="GO:0005524">
    <property type="term" value="F:ATP binding"/>
    <property type="evidence" value="ECO:0007669"/>
    <property type="project" value="UniProtKB-KW"/>
</dbReference>
<evidence type="ECO:0000256" key="3">
    <source>
        <dbReference type="PIRSR" id="PIRSR640198-3"/>
    </source>
</evidence>
<dbReference type="PANTHER" id="PTHR13504:SF38">
    <property type="entry name" value="FIDO DOMAIN-CONTAINING PROTEIN"/>
    <property type="match status" value="1"/>
</dbReference>
<dbReference type="Proteomes" id="UP000824209">
    <property type="component" value="Unassembled WGS sequence"/>
</dbReference>
<dbReference type="Gene3D" id="1.10.3290.10">
    <property type="entry name" value="Fido-like domain"/>
    <property type="match status" value="1"/>
</dbReference>
<gene>
    <name evidence="5" type="ORF">H9943_10105</name>
</gene>
<dbReference type="AlphaFoldDB" id="A0A9D2S2B2"/>
<dbReference type="PANTHER" id="PTHR13504">
    <property type="entry name" value="FIDO DOMAIN-CONTAINING PROTEIN DDB_G0283145"/>
    <property type="match status" value="1"/>
</dbReference>
<sequence>MEYEAIVQKWRQRNLTEKEDLQRVLSQYAVDFAYHSGKLENDDICCRDVYKIFQTGQAPCSNADARTLLEIQNAKKAHAWMLEAWEKKRPITQDFVKELHRTLMQGVYDAAKTARGEQPGAYKRHDYVVGKHETGAPPEDVAQEMQELLEEVQSVAPQHVFTAAAYLHAKLENIHPFADGNGRTGRLLMNYFLLCNGHPPLIVHEQSRTEYYGALGQFDTHLQLGELKTYLKKQLVQTWEQEIFCSVKNGMGQ</sequence>
<feature type="site" description="Important for autoinhibition of adenylyltransferase activity" evidence="3">
    <location>
        <position position="40"/>
    </location>
</feature>
<dbReference type="InterPro" id="IPR040198">
    <property type="entry name" value="Fido_containing"/>
</dbReference>
<evidence type="ECO:0000256" key="1">
    <source>
        <dbReference type="PIRSR" id="PIRSR640198-1"/>
    </source>
</evidence>
<feature type="active site" evidence="1">
    <location>
        <position position="175"/>
    </location>
</feature>
<proteinExistence type="predicted"/>
<evidence type="ECO:0000313" key="6">
    <source>
        <dbReference type="Proteomes" id="UP000824209"/>
    </source>
</evidence>
<dbReference type="PROSITE" id="PS51459">
    <property type="entry name" value="FIDO"/>
    <property type="match status" value="1"/>
</dbReference>
<keyword evidence="2" id="KW-0547">Nucleotide-binding</keyword>
<protein>
    <submittedName>
        <fullName evidence="5">Fic family protein</fullName>
    </submittedName>
</protein>
<evidence type="ECO:0000259" key="4">
    <source>
        <dbReference type="PROSITE" id="PS51459"/>
    </source>
</evidence>
<feature type="binding site" evidence="2">
    <location>
        <begin position="211"/>
        <end position="212"/>
    </location>
    <ligand>
        <name>ATP</name>
        <dbReference type="ChEBI" id="CHEBI:30616"/>
    </ligand>
</feature>
<evidence type="ECO:0000313" key="5">
    <source>
        <dbReference type="EMBL" id="HJB40731.1"/>
    </source>
</evidence>
<dbReference type="InterPro" id="IPR036597">
    <property type="entry name" value="Fido-like_dom_sf"/>
</dbReference>